<protein>
    <recommendedName>
        <fullName evidence="7">Cytosine-specific methyltransferase</fullName>
        <ecNumber evidence="7">2.1.1.37</ecNumber>
    </recommendedName>
</protein>
<evidence type="ECO:0000313" key="8">
    <source>
        <dbReference type="EMBL" id="AFX73971.1"/>
    </source>
</evidence>
<dbReference type="PANTHER" id="PTHR46098:SF1">
    <property type="entry name" value="TRNA (CYTOSINE(38)-C(5))-METHYLTRANSFERASE"/>
    <property type="match status" value="1"/>
</dbReference>
<dbReference type="KEGG" id="mhs:MOS_039"/>
<evidence type="ECO:0000256" key="6">
    <source>
        <dbReference type="RuleBase" id="RU000416"/>
    </source>
</evidence>
<keyword evidence="4" id="KW-0680">Restriction system</keyword>
<accession>A0AAI8FDI9</accession>
<dbReference type="GO" id="GO:0003886">
    <property type="term" value="F:DNA (cytosine-5-)-methyltransferase activity"/>
    <property type="evidence" value="ECO:0007669"/>
    <property type="project" value="UniProtKB-EC"/>
</dbReference>
<dbReference type="Proteomes" id="UP000009399">
    <property type="component" value="Chromosome"/>
</dbReference>
<evidence type="ECO:0000256" key="7">
    <source>
        <dbReference type="RuleBase" id="RU000417"/>
    </source>
</evidence>
<dbReference type="REBASE" id="56552">
    <property type="entry name" value="M.Mhy76ORF39P"/>
</dbReference>
<sequence length="397" mass="46449">MNKKIKVFEVFAGIGSQFKALKNIEKSLDIEVESLGLIEWYLDAIISYQKIHLYKSKKVNVSRELMLSQLQFLTLSKDSKSPVSKNYFMKQNEEKLNNYYQYLLPFINTITNPNQDKKFYTDINKVQIIPKDIDIFTYSFPCQDLSQQGNQLGIQDNTRSGLLLQVKRILKQNQDRLPKTLLMENVKSLTNKKFMSQFEDWIKFLETLGYNSSWKVLNSTDFGSSQNRERVFMVSKLNNKPFKWPLKIKHNNDLSRILESNFQPTAQILELTSKIKEKGITEFKTTTNNISKAFIKNWSNFNSENYIYNNKGFGPTLTASGANSRLKFYFKNKDIFRYINAYESFKYMGFSSKDVDKILETNLVSENKIIFMAGNSISVEVLEYIFKNLILEIKEEF</sequence>
<dbReference type="InterPro" id="IPR029063">
    <property type="entry name" value="SAM-dependent_MTases_sf"/>
</dbReference>
<keyword evidence="3 5" id="KW-0949">S-adenosyl-L-methionine</keyword>
<dbReference type="GO" id="GO:0032259">
    <property type="term" value="P:methylation"/>
    <property type="evidence" value="ECO:0007669"/>
    <property type="project" value="UniProtKB-KW"/>
</dbReference>
<keyword evidence="1 5" id="KW-0489">Methyltransferase</keyword>
<dbReference type="NCBIfam" id="NF045953">
    <property type="entry name" value="DCM_methyl_Nterm"/>
    <property type="match status" value="1"/>
</dbReference>
<comment type="similarity">
    <text evidence="5 6">Belongs to the class I-like SAM-binding methyltransferase superfamily. C5-methyltransferase family.</text>
</comment>
<dbReference type="PROSITE" id="PS00094">
    <property type="entry name" value="C5_MTASE_1"/>
    <property type="match status" value="1"/>
</dbReference>
<dbReference type="EMBL" id="CP003914">
    <property type="protein sequence ID" value="AFX73971.1"/>
    <property type="molecule type" value="Genomic_DNA"/>
</dbReference>
<dbReference type="AlphaFoldDB" id="A0AAI8FDI9"/>
<organism evidence="8 9">
    <name type="scientific">Mesomycoplasma hyorhinis SK76</name>
    <dbReference type="NCBI Taxonomy" id="1118964"/>
    <lineage>
        <taxon>Bacteria</taxon>
        <taxon>Bacillati</taxon>
        <taxon>Mycoplasmatota</taxon>
        <taxon>Mycoplasmoidales</taxon>
        <taxon>Metamycoplasmataceae</taxon>
        <taxon>Mesomycoplasma</taxon>
    </lineage>
</organism>
<dbReference type="InterPro" id="IPR018117">
    <property type="entry name" value="C5_DNA_meth_AS"/>
</dbReference>
<name>A0AAI8FDI9_MESHY</name>
<dbReference type="InterPro" id="IPR050750">
    <property type="entry name" value="C5-MTase"/>
</dbReference>
<dbReference type="InterPro" id="IPR001525">
    <property type="entry name" value="C5_MeTfrase"/>
</dbReference>
<feature type="active site" evidence="5">
    <location>
        <position position="142"/>
    </location>
</feature>
<dbReference type="GO" id="GO:0009307">
    <property type="term" value="P:DNA restriction-modification system"/>
    <property type="evidence" value="ECO:0007669"/>
    <property type="project" value="UniProtKB-KW"/>
</dbReference>
<keyword evidence="2 5" id="KW-0808">Transferase</keyword>
<evidence type="ECO:0000256" key="3">
    <source>
        <dbReference type="ARBA" id="ARBA00022691"/>
    </source>
</evidence>
<dbReference type="Gene3D" id="3.90.120.10">
    <property type="entry name" value="DNA Methylase, subunit A, domain 2"/>
    <property type="match status" value="1"/>
</dbReference>
<evidence type="ECO:0000256" key="4">
    <source>
        <dbReference type="ARBA" id="ARBA00022747"/>
    </source>
</evidence>
<evidence type="ECO:0000256" key="5">
    <source>
        <dbReference type="PROSITE-ProRule" id="PRU01016"/>
    </source>
</evidence>
<dbReference type="SUPFAM" id="SSF53335">
    <property type="entry name" value="S-adenosyl-L-methionine-dependent methyltransferases"/>
    <property type="match status" value="1"/>
</dbReference>
<dbReference type="PRINTS" id="PR00105">
    <property type="entry name" value="C5METTRFRASE"/>
</dbReference>
<dbReference type="EC" id="2.1.1.37" evidence="7"/>
<gene>
    <name evidence="8" type="ORF">MOS_039</name>
</gene>
<evidence type="ECO:0000313" key="9">
    <source>
        <dbReference type="Proteomes" id="UP000009399"/>
    </source>
</evidence>
<dbReference type="PANTHER" id="PTHR46098">
    <property type="entry name" value="TRNA (CYTOSINE(38)-C(5))-METHYLTRANSFERASE"/>
    <property type="match status" value="1"/>
</dbReference>
<dbReference type="PROSITE" id="PS51679">
    <property type="entry name" value="SAM_MT_C5"/>
    <property type="match status" value="1"/>
</dbReference>
<reference evidence="8 9" key="1">
    <citation type="journal article" date="2013" name="Genome Announc.">
        <title>Complete Genome Sequence of Mycoplasma hyorhinis Strain SK76.</title>
        <authorList>
            <person name="Goodison S."/>
            <person name="Urquidi V."/>
            <person name="Kumar D."/>
            <person name="Reyes L."/>
            <person name="Rosser C.J."/>
        </authorList>
    </citation>
    <scope>NUCLEOTIDE SEQUENCE [LARGE SCALE GENOMIC DNA]</scope>
    <source>
        <strain evidence="8 9">SK76</strain>
    </source>
</reference>
<comment type="catalytic activity">
    <reaction evidence="7">
        <text>a 2'-deoxycytidine in DNA + S-adenosyl-L-methionine = a 5-methyl-2'-deoxycytidine in DNA + S-adenosyl-L-homocysteine + H(+)</text>
        <dbReference type="Rhea" id="RHEA:13681"/>
        <dbReference type="Rhea" id="RHEA-COMP:11369"/>
        <dbReference type="Rhea" id="RHEA-COMP:11370"/>
        <dbReference type="ChEBI" id="CHEBI:15378"/>
        <dbReference type="ChEBI" id="CHEBI:57856"/>
        <dbReference type="ChEBI" id="CHEBI:59789"/>
        <dbReference type="ChEBI" id="CHEBI:85452"/>
        <dbReference type="ChEBI" id="CHEBI:85454"/>
        <dbReference type="EC" id="2.1.1.37"/>
    </reaction>
</comment>
<dbReference type="NCBIfam" id="TIGR00675">
    <property type="entry name" value="dcm"/>
    <property type="match status" value="1"/>
</dbReference>
<evidence type="ECO:0000256" key="1">
    <source>
        <dbReference type="ARBA" id="ARBA00022603"/>
    </source>
</evidence>
<dbReference type="RefSeq" id="WP_013301872.1">
    <property type="nucleotide sequence ID" value="NC_019552.1"/>
</dbReference>
<dbReference type="Pfam" id="PF00145">
    <property type="entry name" value="DNA_methylase"/>
    <property type="match status" value="1"/>
</dbReference>
<proteinExistence type="inferred from homology"/>
<evidence type="ECO:0000256" key="2">
    <source>
        <dbReference type="ARBA" id="ARBA00022679"/>
    </source>
</evidence>
<dbReference type="Gene3D" id="3.40.50.150">
    <property type="entry name" value="Vaccinia Virus protein VP39"/>
    <property type="match status" value="1"/>
</dbReference>